<dbReference type="Pfam" id="PF12697">
    <property type="entry name" value="Abhydrolase_6"/>
    <property type="match status" value="1"/>
</dbReference>
<dbReference type="InterPro" id="IPR000073">
    <property type="entry name" value="AB_hydrolase_1"/>
</dbReference>
<gene>
    <name evidence="3" type="ORF">SAMN04488124_1353</name>
</gene>
<dbReference type="Gene3D" id="3.40.50.1820">
    <property type="entry name" value="alpha/beta hydrolase"/>
    <property type="match status" value="1"/>
</dbReference>
<dbReference type="GO" id="GO:0016787">
    <property type="term" value="F:hydrolase activity"/>
    <property type="evidence" value="ECO:0007669"/>
    <property type="project" value="UniProtKB-KW"/>
</dbReference>
<evidence type="ECO:0000256" key="1">
    <source>
        <dbReference type="ARBA" id="ARBA00038115"/>
    </source>
</evidence>
<protein>
    <submittedName>
        <fullName evidence="3">Alpha/beta hydrolase family protein</fullName>
    </submittedName>
</protein>
<proteinExistence type="inferred from homology"/>
<dbReference type="PANTHER" id="PTHR22946:SF12">
    <property type="entry name" value="CONIDIAL PIGMENT BIOSYNTHESIS PROTEIN AYG1 (AFU_ORTHOLOGUE AFUA_2G17550)"/>
    <property type="match status" value="1"/>
</dbReference>
<dbReference type="PANTHER" id="PTHR22946">
    <property type="entry name" value="DIENELACTONE HYDROLASE DOMAIN-CONTAINING PROTEIN-RELATED"/>
    <property type="match status" value="1"/>
</dbReference>
<keyword evidence="4" id="KW-1185">Reference proteome</keyword>
<dbReference type="EMBL" id="FOYS01000002">
    <property type="protein sequence ID" value="SFR44053.1"/>
    <property type="molecule type" value="Genomic_DNA"/>
</dbReference>
<dbReference type="RefSeq" id="WP_089878267.1">
    <property type="nucleotide sequence ID" value="NZ_FOYS01000002.1"/>
</dbReference>
<evidence type="ECO:0000313" key="3">
    <source>
        <dbReference type="EMBL" id="SFR44053.1"/>
    </source>
</evidence>
<dbReference type="Gene3D" id="1.20.1440.110">
    <property type="entry name" value="acylaminoacyl peptidase"/>
    <property type="match status" value="1"/>
</dbReference>
<accession>A0A1I6GPA2</accession>
<comment type="similarity">
    <text evidence="1">Belongs to the AB hydrolase superfamily. FUS2 hydrolase family.</text>
</comment>
<keyword evidence="3" id="KW-0378">Hydrolase</keyword>
<sequence length="400" mass="43711">MRAYFDDQTFDYQARRAAAYAPYGGSALGEVRATVGRIPEGDFEAWHTEWRRTADRVRRVAESAAAAGRDRTAGRAFHRAHTYYRTAEFFLAADDARRRPTYDLSRETFFAGLDRLGVRYDRLAVPYEETTLPATVYRPAEPPGDGDGADPHPTLVFVGGFDATAEELYFLCGVPEALERGYVCVAFDGPGQGAPLREGGLVARHDWEHVVAPVLDAVCARPEVDEARLALVGASMGGYYAPRAAAFDDRVAAVVAFDHCVDLWAASATGQERVAAVFDRLPGSVVNAAAALAARMSPGARWQRQNSEWVFGTDMAGLRDVLKRYSLRDVAHRITCPTLALAGADDHLIPLSLAYEFVDAVAGETTLRVFTEEEGAAEHCQLGNLSLAHGVVYDWMDETL</sequence>
<dbReference type="AlphaFoldDB" id="A0A1I6GPA2"/>
<dbReference type="InterPro" id="IPR029058">
    <property type="entry name" value="AB_hydrolase_fold"/>
</dbReference>
<organism evidence="3 4">
    <name type="scientific">Halogeometricum limi</name>
    <dbReference type="NCBI Taxonomy" id="555875"/>
    <lineage>
        <taxon>Archaea</taxon>
        <taxon>Methanobacteriati</taxon>
        <taxon>Methanobacteriota</taxon>
        <taxon>Stenosarchaea group</taxon>
        <taxon>Halobacteria</taxon>
        <taxon>Halobacteriales</taxon>
        <taxon>Haloferacaceae</taxon>
        <taxon>Halogeometricum</taxon>
    </lineage>
</organism>
<name>A0A1I6GPA2_9EURY</name>
<dbReference type="OrthoDB" id="11256at2157"/>
<dbReference type="SUPFAM" id="SSF53474">
    <property type="entry name" value="alpha/beta-Hydrolases"/>
    <property type="match status" value="1"/>
</dbReference>
<evidence type="ECO:0000313" key="4">
    <source>
        <dbReference type="Proteomes" id="UP000243250"/>
    </source>
</evidence>
<feature type="domain" description="AB hydrolase-1" evidence="2">
    <location>
        <begin position="155"/>
        <end position="356"/>
    </location>
</feature>
<dbReference type="InterPro" id="IPR050261">
    <property type="entry name" value="FrsA_esterase"/>
</dbReference>
<evidence type="ECO:0000259" key="2">
    <source>
        <dbReference type="Pfam" id="PF12697"/>
    </source>
</evidence>
<dbReference type="STRING" id="555875.SAMN04488124_1353"/>
<reference evidence="4" key="1">
    <citation type="submission" date="2016-10" db="EMBL/GenBank/DDBJ databases">
        <authorList>
            <person name="Varghese N."/>
            <person name="Submissions S."/>
        </authorList>
    </citation>
    <scope>NUCLEOTIDE SEQUENCE [LARGE SCALE GENOMIC DNA]</scope>
    <source>
        <strain evidence="4">CGMCC 1.8711</strain>
    </source>
</reference>
<dbReference type="Proteomes" id="UP000243250">
    <property type="component" value="Unassembled WGS sequence"/>
</dbReference>